<dbReference type="RefSeq" id="XP_023973214.2">
    <property type="nucleotide sequence ID" value="XM_024117446.2"/>
</dbReference>
<feature type="compositionally biased region" description="Basic and acidic residues" evidence="1">
    <location>
        <begin position="107"/>
        <end position="121"/>
    </location>
</feature>
<feature type="compositionally biased region" description="Gly residues" evidence="1">
    <location>
        <begin position="990"/>
        <end position="999"/>
    </location>
</feature>
<dbReference type="GO" id="GO:0005581">
    <property type="term" value="C:collagen trimer"/>
    <property type="evidence" value="ECO:0007669"/>
    <property type="project" value="UniProtKB-KW"/>
</dbReference>
<organism evidence="2 3">
    <name type="scientific">Physeter macrocephalus</name>
    <name type="common">Sperm whale</name>
    <name type="synonym">Physeter catodon</name>
    <dbReference type="NCBI Taxonomy" id="9755"/>
    <lineage>
        <taxon>Eukaryota</taxon>
        <taxon>Metazoa</taxon>
        <taxon>Chordata</taxon>
        <taxon>Craniata</taxon>
        <taxon>Vertebrata</taxon>
        <taxon>Euteleostomi</taxon>
        <taxon>Mammalia</taxon>
        <taxon>Eutheria</taxon>
        <taxon>Laurasiatheria</taxon>
        <taxon>Artiodactyla</taxon>
        <taxon>Whippomorpha</taxon>
        <taxon>Cetacea</taxon>
        <taxon>Odontoceti</taxon>
        <taxon>Physeteridae</taxon>
        <taxon>Physeter</taxon>
    </lineage>
</organism>
<feature type="compositionally biased region" description="Pro residues" evidence="1">
    <location>
        <begin position="755"/>
        <end position="765"/>
    </location>
</feature>
<feature type="compositionally biased region" description="Basic and acidic residues" evidence="1">
    <location>
        <begin position="1"/>
        <end position="24"/>
    </location>
</feature>
<accession>A0A2Y9SBN3</accession>
<dbReference type="AlphaFoldDB" id="A0A2Y9SBN3"/>
<dbReference type="Proteomes" id="UP000248484">
    <property type="component" value="Chromosome 13"/>
</dbReference>
<protein>
    <submittedName>
        <fullName evidence="3">Collagen alpha-1(I) chain</fullName>
    </submittedName>
</protein>
<evidence type="ECO:0000313" key="2">
    <source>
        <dbReference type="Proteomes" id="UP000248484"/>
    </source>
</evidence>
<gene>
    <name evidence="3" type="primary">LOC112062606</name>
</gene>
<feature type="compositionally biased region" description="Basic and acidic residues" evidence="1">
    <location>
        <begin position="666"/>
        <end position="675"/>
    </location>
</feature>
<feature type="compositionally biased region" description="Low complexity" evidence="1">
    <location>
        <begin position="405"/>
        <end position="449"/>
    </location>
</feature>
<dbReference type="InParanoid" id="A0A2Y9SBN3"/>
<feature type="compositionally biased region" description="Low complexity" evidence="1">
    <location>
        <begin position="349"/>
        <end position="377"/>
    </location>
</feature>
<keyword evidence="2" id="KW-1185">Reference proteome</keyword>
<feature type="compositionally biased region" description="Low complexity" evidence="1">
    <location>
        <begin position="1024"/>
        <end position="1041"/>
    </location>
</feature>
<feature type="compositionally biased region" description="Low complexity" evidence="1">
    <location>
        <begin position="644"/>
        <end position="657"/>
    </location>
</feature>
<feature type="compositionally biased region" description="Basic and acidic residues" evidence="1">
    <location>
        <begin position="587"/>
        <end position="596"/>
    </location>
</feature>
<dbReference type="GeneID" id="112062606"/>
<feature type="compositionally biased region" description="Low complexity" evidence="1">
    <location>
        <begin position="237"/>
        <end position="247"/>
    </location>
</feature>
<evidence type="ECO:0000313" key="3">
    <source>
        <dbReference type="RefSeq" id="XP_023973214.2"/>
    </source>
</evidence>
<evidence type="ECO:0000256" key="1">
    <source>
        <dbReference type="SAM" id="MobiDB-lite"/>
    </source>
</evidence>
<feature type="region of interest" description="Disordered" evidence="1">
    <location>
        <begin position="1"/>
        <end position="1064"/>
    </location>
</feature>
<feature type="compositionally biased region" description="Basic residues" evidence="1">
    <location>
        <begin position="1045"/>
        <end position="1054"/>
    </location>
</feature>
<feature type="compositionally biased region" description="Low complexity" evidence="1">
    <location>
        <begin position="540"/>
        <end position="553"/>
    </location>
</feature>
<dbReference type="KEGG" id="pcad:112062606"/>
<feature type="compositionally biased region" description="Basic residues" evidence="1">
    <location>
        <begin position="190"/>
        <end position="199"/>
    </location>
</feature>
<proteinExistence type="predicted"/>
<feature type="compositionally biased region" description="Gly residues" evidence="1">
    <location>
        <begin position="846"/>
        <end position="856"/>
    </location>
</feature>
<feature type="compositionally biased region" description="Basic and acidic residues" evidence="1">
    <location>
        <begin position="129"/>
        <end position="142"/>
    </location>
</feature>
<keyword evidence="3" id="KW-0176">Collagen</keyword>
<feature type="compositionally biased region" description="Low complexity" evidence="1">
    <location>
        <begin position="259"/>
        <end position="272"/>
    </location>
</feature>
<feature type="compositionally biased region" description="Low complexity" evidence="1">
    <location>
        <begin position="146"/>
        <end position="164"/>
    </location>
</feature>
<feature type="compositionally biased region" description="Basic and acidic residues" evidence="1">
    <location>
        <begin position="871"/>
        <end position="885"/>
    </location>
</feature>
<dbReference type="OrthoDB" id="9685295at2759"/>
<feature type="compositionally biased region" description="Low complexity" evidence="1">
    <location>
        <begin position="895"/>
        <end position="909"/>
    </location>
</feature>
<name>A0A2Y9SBN3_PHYMC</name>
<sequence>MGTGREPRLKRTREVGRLTKDRQGPGRSLVTATVHKLLEKAGEGAGRPARGREPLARQKPRGLPAGRSSVKSILKVFLAAGDKGAEQEPPAGPPRPGGGGRSAAPAKLRETLERSGGRRAEAGPVPPRADPHTEKRRPERRGPRTAAPASACLRAAPARFRAAPAEPPLPFSVATVGGGGPRSGMSHGARAARAHLRRAPRGEVGTGPRAPETPGGSHAPRDGPETALPGAGPGCVPRAAPSPASPRGEVPPGREPVMSPRGPASPGGTAAAEGGGRTGAAPGPRGARLGPRPGLVGGGAGAAPEVTLTVCSSEDETERMSADSEPDPLFAVQESCPAERAPGQTSPLAARAAQAARRAQPAAEPPQVTARLPAVHAVPPPPAALQRASGPEHQGWRLLGGEGVTADTGAPPPTTAEGGSRGAPSPAGLSPAGLSPPALPQQGPGAQPTLAPPPGAACHGPDVPEAVPTTKPQKTSPGGKESRRSPGTSHRLPKHQDIWGEDASQLSSKTPLLPGPEERPAGDASTSSHRSAASENRWRGLAGCALGGQQALAPRVPRRSEVGVSMRPEAPAQDRRRPENLPSVDKSPPREQEGHRGPPSSPEPARPPLTAEGSASHDPGENRASSLNERTQPRSVKAPGRETAAGASRSAPALAPGDALSPGNRAAEEWEERGTARPTGPGLAAQEPDRQPGGRSVCGASGSLPAPLREAAGAQTLPVEPRVAAPGELAAGERKVAAGGRISGAAWQSPRGGSPKPPTPAPDLPAPQGSHVAGTRSRAWGTGPPPSESRRAKGGTCISPGEQLPLGAGPSRQPPPASTAADGPRADRVAQKHPDLRAPREVAGGERAGLGGGTGPRGQEEGPPGAASLHDPGRKGEGLRGEKARSSGAEEAVDGDPAAPAEAPGPRAGKSPEWPQGQRARHTEGPARGRGAPAAKNPAPPAPGCPAHPAQAQAGRTAPPDSAQPASRAAEVVPPAGNNDASRGPAASRGGQGAGGEPRGQGESPTAPGPRPAPGSAVPSAALGGCRTARAPAPGGPPDTQGRGRGGRGAHLAKYRAQSFSDQRSFELSFRPAVLRASDTFALPK</sequence>
<feature type="compositionally biased region" description="Basic and acidic residues" evidence="1">
    <location>
        <begin position="824"/>
        <end position="844"/>
    </location>
</feature>
<feature type="compositionally biased region" description="Low complexity" evidence="1">
    <location>
        <begin position="279"/>
        <end position="294"/>
    </location>
</feature>
<feature type="compositionally biased region" description="Polar residues" evidence="1">
    <location>
        <begin position="623"/>
        <end position="634"/>
    </location>
</feature>
<reference evidence="3" key="1">
    <citation type="submission" date="2025-08" db="UniProtKB">
        <authorList>
            <consortium name="RefSeq"/>
        </authorList>
    </citation>
    <scope>IDENTIFICATION</scope>
    <source>
        <tissue evidence="3">Muscle</tissue>
    </source>
</reference>
<feature type="compositionally biased region" description="Polar residues" evidence="1">
    <location>
        <begin position="524"/>
        <end position="534"/>
    </location>
</feature>